<dbReference type="Pfam" id="PF08448">
    <property type="entry name" value="PAS_4"/>
    <property type="match status" value="1"/>
</dbReference>
<dbReference type="InterPro" id="IPR004358">
    <property type="entry name" value="Sig_transdc_His_kin-like_C"/>
</dbReference>
<feature type="transmembrane region" description="Helical" evidence="10">
    <location>
        <begin position="22"/>
        <end position="41"/>
    </location>
</feature>
<proteinExistence type="predicted"/>
<keyword evidence="4" id="KW-0597">Phosphoprotein</keyword>
<accession>A0ABP9E452</accession>
<evidence type="ECO:0000259" key="12">
    <source>
        <dbReference type="PROSITE" id="PS50113"/>
    </source>
</evidence>
<feature type="domain" description="CHASE" evidence="13">
    <location>
        <begin position="152"/>
        <end position="258"/>
    </location>
</feature>
<comment type="catalytic activity">
    <reaction evidence="1">
        <text>ATP + protein L-histidine = ADP + protein N-phospho-L-histidine.</text>
        <dbReference type="EC" id="2.7.13.3"/>
    </reaction>
</comment>
<dbReference type="InterPro" id="IPR035965">
    <property type="entry name" value="PAS-like_dom_sf"/>
</dbReference>
<dbReference type="InterPro" id="IPR042240">
    <property type="entry name" value="CHASE_sf"/>
</dbReference>
<dbReference type="InterPro" id="IPR036097">
    <property type="entry name" value="HisK_dim/P_sf"/>
</dbReference>
<dbReference type="PANTHER" id="PTHR42878">
    <property type="entry name" value="TWO-COMPONENT HISTIDINE KINASE"/>
    <property type="match status" value="1"/>
</dbReference>
<dbReference type="Pfam" id="PF02518">
    <property type="entry name" value="HATPase_c"/>
    <property type="match status" value="1"/>
</dbReference>
<dbReference type="SMART" id="SM01079">
    <property type="entry name" value="CHASE"/>
    <property type="match status" value="1"/>
</dbReference>
<dbReference type="CDD" id="cd00082">
    <property type="entry name" value="HisKA"/>
    <property type="match status" value="1"/>
</dbReference>
<dbReference type="Pfam" id="PF00512">
    <property type="entry name" value="HisKA"/>
    <property type="match status" value="1"/>
</dbReference>
<dbReference type="RefSeq" id="WP_345295072.1">
    <property type="nucleotide sequence ID" value="NZ_BAABJY010000002.1"/>
</dbReference>
<dbReference type="SMART" id="SM00387">
    <property type="entry name" value="HATPase_c"/>
    <property type="match status" value="1"/>
</dbReference>
<dbReference type="PANTHER" id="PTHR42878:SF15">
    <property type="entry name" value="BACTERIOPHYTOCHROME"/>
    <property type="match status" value="1"/>
</dbReference>
<dbReference type="Pfam" id="PF03924">
    <property type="entry name" value="CHASE"/>
    <property type="match status" value="1"/>
</dbReference>
<dbReference type="InterPro" id="IPR000700">
    <property type="entry name" value="PAS-assoc_C"/>
</dbReference>
<sequence>MNDPQAPTELNADGIPAGGRRAYFLAVLVLVGSLAIVALYARIAGEREDELAQARFVVETGKVVSQLRQKLLVYELTSRGGVSLFATVDRPTSRQWRNYVEVLDLQDRFPGMMGLGYAPYLTPGGLERLQLDIRDAGGGLYTVRPPGVRKHYGPILYLEPATHDNRSAIGYDMFSESIRAHAMAAARDTGRPRMTAGVHLVQDADRPNALGVLIYSPVYRSGANPADMNKRREAFVGWVYTLFRMRVFVARALGELPEDLALRIVDVTGSTGQLLYPTADDEAEFEPGPDALRHSVTEEFYGRKWRVDFASVPVAQGPGWRLAGLQATLAIGLIASLLLFGIALSLARTQSRAQRLALRMSESVRRGEERFRNALLYSAIGQALLDGQGVIRDANPALSDILRQPPEDLVGTAFAGYFVDGEEGLADEHGLQVATPGVYQTTRQLLRSDGEMRLVRITFTPVPGETGREVDGLVQVEDVTERLRAEARIKALNRTLEARVALRTRELSQANDELQSFSYSVSHDLSAPLRSIDGFTRLLSERYGGQLDDAGRDYLKRVRLATTRMSELIEALLKMARLSRGELDRQSLDLSQMASGVIAELREENPERDVEVVIQPGLRATGDAELVRNLLRNLLGNAWKFTRHTPGARVEFAASEGGAEDGMRGFVILDNGAGFESEYADKLFRPFQRLHNQLDFEGHGIGLASVKRIVERHGGTISATGAPGEGATFRFSLPA</sequence>
<organism evidence="14 15">
    <name type="scientific">Luteimonas vadosa</name>
    <dbReference type="NCBI Taxonomy" id="1165507"/>
    <lineage>
        <taxon>Bacteria</taxon>
        <taxon>Pseudomonadati</taxon>
        <taxon>Pseudomonadota</taxon>
        <taxon>Gammaproteobacteria</taxon>
        <taxon>Lysobacterales</taxon>
        <taxon>Lysobacteraceae</taxon>
        <taxon>Luteimonas</taxon>
    </lineage>
</organism>
<dbReference type="PROSITE" id="PS50109">
    <property type="entry name" value="HIS_KIN"/>
    <property type="match status" value="1"/>
</dbReference>
<gene>
    <name evidence="14" type="ORF">GCM10023332_16970</name>
</gene>
<evidence type="ECO:0000256" key="4">
    <source>
        <dbReference type="ARBA" id="ARBA00022553"/>
    </source>
</evidence>
<comment type="caution">
    <text evidence="14">The sequence shown here is derived from an EMBL/GenBank/DDBJ whole genome shotgun (WGS) entry which is preliminary data.</text>
</comment>
<name>A0ABP9E452_9GAMM</name>
<keyword evidence="7" id="KW-0418">Kinase</keyword>
<dbReference type="Gene3D" id="3.30.565.10">
    <property type="entry name" value="Histidine kinase-like ATPase, C-terminal domain"/>
    <property type="match status" value="1"/>
</dbReference>
<dbReference type="InterPro" id="IPR006189">
    <property type="entry name" value="CHASE_dom"/>
</dbReference>
<dbReference type="Gene3D" id="1.10.287.130">
    <property type="match status" value="1"/>
</dbReference>
<evidence type="ECO:0000256" key="10">
    <source>
        <dbReference type="SAM" id="Phobius"/>
    </source>
</evidence>
<evidence type="ECO:0000256" key="1">
    <source>
        <dbReference type="ARBA" id="ARBA00000085"/>
    </source>
</evidence>
<evidence type="ECO:0000313" key="14">
    <source>
        <dbReference type="EMBL" id="GAA4865410.1"/>
    </source>
</evidence>
<dbReference type="InterPro" id="IPR036890">
    <property type="entry name" value="HATPase_C_sf"/>
</dbReference>
<evidence type="ECO:0000256" key="9">
    <source>
        <dbReference type="ARBA" id="ARBA00023136"/>
    </source>
</evidence>
<dbReference type="Proteomes" id="UP001501323">
    <property type="component" value="Unassembled WGS sequence"/>
</dbReference>
<keyword evidence="8 10" id="KW-1133">Transmembrane helix</keyword>
<dbReference type="InterPro" id="IPR003594">
    <property type="entry name" value="HATPase_dom"/>
</dbReference>
<feature type="domain" description="PAC" evidence="12">
    <location>
        <begin position="439"/>
        <end position="491"/>
    </location>
</feature>
<keyword evidence="15" id="KW-1185">Reference proteome</keyword>
<evidence type="ECO:0000256" key="6">
    <source>
        <dbReference type="ARBA" id="ARBA00022692"/>
    </source>
</evidence>
<evidence type="ECO:0000256" key="3">
    <source>
        <dbReference type="ARBA" id="ARBA00012438"/>
    </source>
</evidence>
<feature type="transmembrane region" description="Helical" evidence="10">
    <location>
        <begin position="327"/>
        <end position="347"/>
    </location>
</feature>
<comment type="subcellular location">
    <subcellularLocation>
        <location evidence="2">Membrane</location>
    </subcellularLocation>
</comment>
<dbReference type="CDD" id="cd00130">
    <property type="entry name" value="PAS"/>
    <property type="match status" value="1"/>
</dbReference>
<dbReference type="Gene3D" id="3.30.450.20">
    <property type="entry name" value="PAS domain"/>
    <property type="match status" value="1"/>
</dbReference>
<dbReference type="PROSITE" id="PS50839">
    <property type="entry name" value="CHASE"/>
    <property type="match status" value="1"/>
</dbReference>
<evidence type="ECO:0000313" key="15">
    <source>
        <dbReference type="Proteomes" id="UP001501323"/>
    </source>
</evidence>
<feature type="domain" description="Histidine kinase" evidence="11">
    <location>
        <begin position="520"/>
        <end position="735"/>
    </location>
</feature>
<dbReference type="Gene3D" id="3.30.450.350">
    <property type="entry name" value="CHASE domain"/>
    <property type="match status" value="1"/>
</dbReference>
<dbReference type="SUPFAM" id="SSF55785">
    <property type="entry name" value="PYP-like sensor domain (PAS domain)"/>
    <property type="match status" value="1"/>
</dbReference>
<dbReference type="EC" id="2.7.13.3" evidence="3"/>
<evidence type="ECO:0000259" key="13">
    <source>
        <dbReference type="PROSITE" id="PS50839"/>
    </source>
</evidence>
<dbReference type="InterPro" id="IPR003661">
    <property type="entry name" value="HisK_dim/P_dom"/>
</dbReference>
<protein>
    <recommendedName>
        <fullName evidence="3">histidine kinase</fullName>
        <ecNumber evidence="3">2.7.13.3</ecNumber>
    </recommendedName>
</protein>
<dbReference type="InterPro" id="IPR050351">
    <property type="entry name" value="BphY/WalK/GraS-like"/>
</dbReference>
<dbReference type="PRINTS" id="PR00344">
    <property type="entry name" value="BCTRLSENSOR"/>
</dbReference>
<keyword evidence="6 10" id="KW-0812">Transmembrane</keyword>
<dbReference type="InterPro" id="IPR000014">
    <property type="entry name" value="PAS"/>
</dbReference>
<dbReference type="PROSITE" id="PS50113">
    <property type="entry name" value="PAC"/>
    <property type="match status" value="1"/>
</dbReference>
<evidence type="ECO:0000259" key="11">
    <source>
        <dbReference type="PROSITE" id="PS50109"/>
    </source>
</evidence>
<dbReference type="SUPFAM" id="SSF55874">
    <property type="entry name" value="ATPase domain of HSP90 chaperone/DNA topoisomerase II/histidine kinase"/>
    <property type="match status" value="1"/>
</dbReference>
<dbReference type="InterPro" id="IPR013656">
    <property type="entry name" value="PAS_4"/>
</dbReference>
<dbReference type="NCBIfam" id="TIGR00229">
    <property type="entry name" value="sensory_box"/>
    <property type="match status" value="1"/>
</dbReference>
<dbReference type="SMART" id="SM00388">
    <property type="entry name" value="HisKA"/>
    <property type="match status" value="1"/>
</dbReference>
<dbReference type="SUPFAM" id="SSF47384">
    <property type="entry name" value="Homodimeric domain of signal transducing histidine kinase"/>
    <property type="match status" value="1"/>
</dbReference>
<dbReference type="EMBL" id="BAABJY010000002">
    <property type="protein sequence ID" value="GAA4865410.1"/>
    <property type="molecule type" value="Genomic_DNA"/>
</dbReference>
<reference evidence="15" key="1">
    <citation type="journal article" date="2019" name="Int. J. Syst. Evol. Microbiol.">
        <title>The Global Catalogue of Microorganisms (GCM) 10K type strain sequencing project: providing services to taxonomists for standard genome sequencing and annotation.</title>
        <authorList>
            <consortium name="The Broad Institute Genomics Platform"/>
            <consortium name="The Broad Institute Genome Sequencing Center for Infectious Disease"/>
            <person name="Wu L."/>
            <person name="Ma J."/>
        </authorList>
    </citation>
    <scope>NUCLEOTIDE SEQUENCE [LARGE SCALE GENOMIC DNA]</scope>
    <source>
        <strain evidence="15">JCM 18392</strain>
    </source>
</reference>
<keyword evidence="5" id="KW-0808">Transferase</keyword>
<evidence type="ECO:0000256" key="2">
    <source>
        <dbReference type="ARBA" id="ARBA00004370"/>
    </source>
</evidence>
<dbReference type="InterPro" id="IPR005467">
    <property type="entry name" value="His_kinase_dom"/>
</dbReference>
<evidence type="ECO:0000256" key="8">
    <source>
        <dbReference type="ARBA" id="ARBA00022989"/>
    </source>
</evidence>
<keyword evidence="9 10" id="KW-0472">Membrane</keyword>
<dbReference type="SMART" id="SM00091">
    <property type="entry name" value="PAS"/>
    <property type="match status" value="1"/>
</dbReference>
<evidence type="ECO:0000256" key="7">
    <source>
        <dbReference type="ARBA" id="ARBA00022777"/>
    </source>
</evidence>
<evidence type="ECO:0000256" key="5">
    <source>
        <dbReference type="ARBA" id="ARBA00022679"/>
    </source>
</evidence>